<evidence type="ECO:0000313" key="2">
    <source>
        <dbReference type="Proteomes" id="UP001642464"/>
    </source>
</evidence>
<sequence length="219" mass="24504">MFCCTSDEASGANGPCTPCVETLTVQSPEEWITGLDQNQQAPEDSTQRRRVVVTFERPDGHEKEIHFYHRPLGIEFSGEETVVVQRVHRFSQGEKAKVEMNWVVRAVDESRTNVLDALQAAVVLLPEVPPITHVTMTFRKPEAMDKVEDVMLRGRPLGITFTKTAPLRVKTVKPHSHSAGLGISRGWILLGIDGEPLPQRLEEAMEVVQFKVSNLPDLK</sequence>
<name>A0ABP0JUC7_9DINO</name>
<accession>A0ABP0JUC7</accession>
<gene>
    <name evidence="1" type="ORF">SCF082_LOCUS13837</name>
</gene>
<reference evidence="1 2" key="1">
    <citation type="submission" date="2024-02" db="EMBL/GenBank/DDBJ databases">
        <authorList>
            <person name="Chen Y."/>
            <person name="Shah S."/>
            <person name="Dougan E. K."/>
            <person name="Thang M."/>
            <person name="Chan C."/>
        </authorList>
    </citation>
    <scope>NUCLEOTIDE SEQUENCE [LARGE SCALE GENOMIC DNA]</scope>
</reference>
<proteinExistence type="predicted"/>
<comment type="caution">
    <text evidence="1">The sequence shown here is derived from an EMBL/GenBank/DDBJ whole genome shotgun (WGS) entry which is preliminary data.</text>
</comment>
<keyword evidence="2" id="KW-1185">Reference proteome</keyword>
<dbReference type="EMBL" id="CAXAMM010008591">
    <property type="protein sequence ID" value="CAK9017856.1"/>
    <property type="molecule type" value="Genomic_DNA"/>
</dbReference>
<dbReference type="Proteomes" id="UP001642464">
    <property type="component" value="Unassembled WGS sequence"/>
</dbReference>
<evidence type="ECO:0000313" key="1">
    <source>
        <dbReference type="EMBL" id="CAK9017856.1"/>
    </source>
</evidence>
<protein>
    <submittedName>
        <fullName evidence="1">Integrase catalytic domain-containing protein</fullName>
    </submittedName>
</protein>
<organism evidence="1 2">
    <name type="scientific">Durusdinium trenchii</name>
    <dbReference type="NCBI Taxonomy" id="1381693"/>
    <lineage>
        <taxon>Eukaryota</taxon>
        <taxon>Sar</taxon>
        <taxon>Alveolata</taxon>
        <taxon>Dinophyceae</taxon>
        <taxon>Suessiales</taxon>
        <taxon>Symbiodiniaceae</taxon>
        <taxon>Durusdinium</taxon>
    </lineage>
</organism>